<accession>A0AAV1YRM6</accession>
<sequence length="150" mass="17255">MRERDLEEKITFVSFRKRDTRIQADRLEAVPMRTAFATRGTRRSTGVRRLKEHREAIFNSPVLQYTQGFRTYHNSYLYLARDPHNMSISDSRKLLLWTLGGKGCATCQLEMRSENSAHRGLDTFFVSVQSGIKPLELICPGQVLFLGLST</sequence>
<comment type="caution">
    <text evidence="1">The sequence shown here is derived from an EMBL/GenBank/DDBJ whole genome shotgun (WGS) entry which is preliminary data.</text>
</comment>
<name>A0AAV1YRM6_9ARAC</name>
<evidence type="ECO:0000313" key="1">
    <source>
        <dbReference type="EMBL" id="CAL1261586.1"/>
    </source>
</evidence>
<protein>
    <submittedName>
        <fullName evidence="1">Uncharacterized protein</fullName>
    </submittedName>
</protein>
<dbReference type="Proteomes" id="UP001497382">
    <property type="component" value="Unassembled WGS sequence"/>
</dbReference>
<reference evidence="1 2" key="1">
    <citation type="submission" date="2024-04" db="EMBL/GenBank/DDBJ databases">
        <authorList>
            <person name="Rising A."/>
            <person name="Reimegard J."/>
            <person name="Sonavane S."/>
            <person name="Akerstrom W."/>
            <person name="Nylinder S."/>
            <person name="Hedman E."/>
            <person name="Kallberg Y."/>
        </authorList>
    </citation>
    <scope>NUCLEOTIDE SEQUENCE [LARGE SCALE GENOMIC DNA]</scope>
</reference>
<dbReference type="EMBL" id="CAXIEN010000002">
    <property type="protein sequence ID" value="CAL1261586.1"/>
    <property type="molecule type" value="Genomic_DNA"/>
</dbReference>
<gene>
    <name evidence="1" type="ORF">LARSCL_LOCUS486</name>
</gene>
<keyword evidence="2" id="KW-1185">Reference proteome</keyword>
<dbReference type="AlphaFoldDB" id="A0AAV1YRM6"/>
<proteinExistence type="predicted"/>
<organism evidence="1 2">
    <name type="scientific">Larinioides sclopetarius</name>
    <dbReference type="NCBI Taxonomy" id="280406"/>
    <lineage>
        <taxon>Eukaryota</taxon>
        <taxon>Metazoa</taxon>
        <taxon>Ecdysozoa</taxon>
        <taxon>Arthropoda</taxon>
        <taxon>Chelicerata</taxon>
        <taxon>Arachnida</taxon>
        <taxon>Araneae</taxon>
        <taxon>Araneomorphae</taxon>
        <taxon>Entelegynae</taxon>
        <taxon>Araneoidea</taxon>
        <taxon>Araneidae</taxon>
        <taxon>Larinioides</taxon>
    </lineage>
</organism>
<evidence type="ECO:0000313" key="2">
    <source>
        <dbReference type="Proteomes" id="UP001497382"/>
    </source>
</evidence>